<reference evidence="1 2" key="1">
    <citation type="submission" date="2018-07" db="EMBL/GenBank/DDBJ databases">
        <title>A high quality draft genome assembly of the barn swallow (H. rustica rustica).</title>
        <authorList>
            <person name="Formenti G."/>
            <person name="Chiara M."/>
            <person name="Poveda L."/>
            <person name="Francoijs K.-J."/>
            <person name="Bonisoli-Alquati A."/>
            <person name="Canova L."/>
            <person name="Gianfranceschi L."/>
            <person name="Horner D.S."/>
            <person name="Saino N."/>
        </authorList>
    </citation>
    <scope>NUCLEOTIDE SEQUENCE [LARGE SCALE GENOMIC DNA]</scope>
    <source>
        <strain evidence="1">Chelidonia</strain>
        <tissue evidence="1">Blood</tissue>
    </source>
</reference>
<evidence type="ECO:0000313" key="1">
    <source>
        <dbReference type="EMBL" id="RMC14320.1"/>
    </source>
</evidence>
<dbReference type="EMBL" id="QRBI01000105">
    <property type="protein sequence ID" value="RMC14320.1"/>
    <property type="molecule type" value="Genomic_DNA"/>
</dbReference>
<keyword evidence="2" id="KW-1185">Reference proteome</keyword>
<proteinExistence type="predicted"/>
<name>A0A3M0KU73_HIRRU</name>
<protein>
    <submittedName>
        <fullName evidence="1">Uncharacterized protein</fullName>
    </submittedName>
</protein>
<accession>A0A3M0KU73</accession>
<organism evidence="1 2">
    <name type="scientific">Hirundo rustica rustica</name>
    <dbReference type="NCBI Taxonomy" id="333673"/>
    <lineage>
        <taxon>Eukaryota</taxon>
        <taxon>Metazoa</taxon>
        <taxon>Chordata</taxon>
        <taxon>Craniata</taxon>
        <taxon>Vertebrata</taxon>
        <taxon>Euteleostomi</taxon>
        <taxon>Archelosauria</taxon>
        <taxon>Archosauria</taxon>
        <taxon>Dinosauria</taxon>
        <taxon>Saurischia</taxon>
        <taxon>Theropoda</taxon>
        <taxon>Coelurosauria</taxon>
        <taxon>Aves</taxon>
        <taxon>Neognathae</taxon>
        <taxon>Neoaves</taxon>
        <taxon>Telluraves</taxon>
        <taxon>Australaves</taxon>
        <taxon>Passeriformes</taxon>
        <taxon>Sylvioidea</taxon>
        <taxon>Hirundinidae</taxon>
        <taxon>Hirundo</taxon>
    </lineage>
</organism>
<sequence>MQLAIFAAKAHEWLRANFLITRTSKSFSGSIPAPVKAGTCGYSSPAEVPLAQGACGRQHTPVVYQPLLLLCTTSKLAGGDSVLESMSFMMLNKHQHQYCPLELSTWDWPSAGNHNVDHKPPGWFFNHF</sequence>
<dbReference type="Proteomes" id="UP000269221">
    <property type="component" value="Unassembled WGS sequence"/>
</dbReference>
<comment type="caution">
    <text evidence="1">The sequence shown here is derived from an EMBL/GenBank/DDBJ whole genome shotgun (WGS) entry which is preliminary data.</text>
</comment>
<gene>
    <name evidence="1" type="ORF">DUI87_09414</name>
</gene>
<evidence type="ECO:0000313" key="2">
    <source>
        <dbReference type="Proteomes" id="UP000269221"/>
    </source>
</evidence>
<dbReference type="AlphaFoldDB" id="A0A3M0KU73"/>